<dbReference type="AlphaFoldDB" id="A0A1I7SDN0"/>
<dbReference type="SMR" id="A0A1I7SDN0"/>
<dbReference type="Proteomes" id="UP000582659">
    <property type="component" value="Unassembled WGS sequence"/>
</dbReference>
<keyword evidence="3" id="KW-1185">Reference proteome</keyword>
<protein>
    <submittedName>
        <fullName evidence="1">(pine wood nematode) hypothetical protein</fullName>
    </submittedName>
</protein>
<accession>A0A1I7SDN0</accession>
<proteinExistence type="predicted"/>
<organism evidence="2 4">
    <name type="scientific">Bursaphelenchus xylophilus</name>
    <name type="common">Pinewood nematode worm</name>
    <name type="synonym">Aphelenchoides xylophilus</name>
    <dbReference type="NCBI Taxonomy" id="6326"/>
    <lineage>
        <taxon>Eukaryota</taxon>
        <taxon>Metazoa</taxon>
        <taxon>Ecdysozoa</taxon>
        <taxon>Nematoda</taxon>
        <taxon>Chromadorea</taxon>
        <taxon>Rhabditida</taxon>
        <taxon>Tylenchina</taxon>
        <taxon>Tylenchomorpha</taxon>
        <taxon>Aphelenchoidea</taxon>
        <taxon>Aphelenchoididae</taxon>
        <taxon>Bursaphelenchus</taxon>
    </lineage>
</organism>
<dbReference type="Proteomes" id="UP000095284">
    <property type="component" value="Unplaced"/>
</dbReference>
<evidence type="ECO:0000313" key="1">
    <source>
        <dbReference type="EMBL" id="CAD5230048.1"/>
    </source>
</evidence>
<reference evidence="4" key="1">
    <citation type="submission" date="2016-11" db="UniProtKB">
        <authorList>
            <consortium name="WormBaseParasite"/>
        </authorList>
    </citation>
    <scope>IDENTIFICATION</scope>
</reference>
<dbReference type="WBParaSite" id="BXY_1113700.1">
    <property type="protein sequence ID" value="BXY_1113700.1"/>
    <property type="gene ID" value="BXY_1113700"/>
</dbReference>
<dbReference type="OrthoDB" id="5818094at2759"/>
<evidence type="ECO:0000313" key="3">
    <source>
        <dbReference type="Proteomes" id="UP000659654"/>
    </source>
</evidence>
<dbReference type="EMBL" id="CAJFDI010000005">
    <property type="protein sequence ID" value="CAD5230048.1"/>
    <property type="molecule type" value="Genomic_DNA"/>
</dbReference>
<evidence type="ECO:0000313" key="2">
    <source>
        <dbReference type="Proteomes" id="UP000095284"/>
    </source>
</evidence>
<gene>
    <name evidence="1" type="ORF">BXYJ_LOCUS10792</name>
</gene>
<reference evidence="1" key="2">
    <citation type="submission" date="2020-09" db="EMBL/GenBank/DDBJ databases">
        <authorList>
            <person name="Kikuchi T."/>
        </authorList>
    </citation>
    <scope>NUCLEOTIDE SEQUENCE</scope>
    <source>
        <strain evidence="1">Ka4C1</strain>
    </source>
</reference>
<name>A0A1I7SDN0_BURXY</name>
<sequence length="309" mass="35577">MYFRFVFESNFEGSAETWRRLTSVSLGFCETPEDNMPSGRSYFKEGSGRYLMSDTDSSAEQVAQSRPQKVCITCCEHGTACEVGSRASPLITQQEEASRSLRRSRDDYIFPKDITEGEKKKKNPYEMLPLAELVRLPKKPSEKSAPSSSEELSTAILRSGTYTPHPVAKKTDHLEPIYYEEDEYYENFYLGAQTELQAMTMCKEKTEFKLYHKLSATENLADLQSSLKMFVVYRTSKGGYCHLPVNSVVIDDQLFHYVECGEQDPPRFTDVESLIRFYTVYVHLRYSRGGRKVEPDVFPWWNIPKSHSK</sequence>
<dbReference type="Proteomes" id="UP000659654">
    <property type="component" value="Unassembled WGS sequence"/>
</dbReference>
<dbReference type="PANTHER" id="PTHR31128">
    <property type="entry name" value="PROTEIN CBR-CLEC-135-RELATED"/>
    <property type="match status" value="1"/>
</dbReference>
<evidence type="ECO:0000313" key="4">
    <source>
        <dbReference type="WBParaSite" id="BXY_1113700.1"/>
    </source>
</evidence>
<dbReference type="EMBL" id="CAJFCV020000005">
    <property type="protein sequence ID" value="CAG9120905.1"/>
    <property type="molecule type" value="Genomic_DNA"/>
</dbReference>